<feature type="region of interest" description="Disordered" evidence="5">
    <location>
        <begin position="159"/>
        <end position="236"/>
    </location>
</feature>
<keyword evidence="2" id="KW-0227">DNA damage</keyword>
<evidence type="ECO:0000256" key="5">
    <source>
        <dbReference type="SAM" id="MobiDB-lite"/>
    </source>
</evidence>
<evidence type="ECO:0000313" key="8">
    <source>
        <dbReference type="Proteomes" id="UP000244855"/>
    </source>
</evidence>
<feature type="compositionally biased region" description="Polar residues" evidence="5">
    <location>
        <begin position="186"/>
        <end position="197"/>
    </location>
</feature>
<feature type="domain" description="DNA endonuclease activator Ctp1 C-terminal" evidence="6">
    <location>
        <begin position="650"/>
        <end position="759"/>
    </location>
</feature>
<dbReference type="STRING" id="97972.A0A2V1EGI0"/>
<reference evidence="7 8" key="1">
    <citation type="journal article" date="2018" name="Sci. Rep.">
        <title>Comparative genomics provides insights into the lifestyle and reveals functional heterogeneity of dark septate endophytic fungi.</title>
        <authorList>
            <person name="Knapp D.G."/>
            <person name="Nemeth J.B."/>
            <person name="Barry K."/>
            <person name="Hainaut M."/>
            <person name="Henrissat B."/>
            <person name="Johnson J."/>
            <person name="Kuo A."/>
            <person name="Lim J.H.P."/>
            <person name="Lipzen A."/>
            <person name="Nolan M."/>
            <person name="Ohm R.A."/>
            <person name="Tamas L."/>
            <person name="Grigoriev I.V."/>
            <person name="Spatafora J.W."/>
            <person name="Nagy L.G."/>
            <person name="Kovacs G.M."/>
        </authorList>
    </citation>
    <scope>NUCLEOTIDE SEQUENCE [LARGE SCALE GENOMIC DNA]</scope>
    <source>
        <strain evidence="7 8">DSE2036</strain>
    </source>
</reference>
<dbReference type="EMBL" id="KZ805300">
    <property type="protein sequence ID" value="PVI08650.1"/>
    <property type="molecule type" value="Genomic_DNA"/>
</dbReference>
<sequence>MEDFSTWLDQNKELWVRVYDEVITPKLEIEWKKRNEAHEKELNDRNEAHNIQIAQMESELAATARIKEENSRLKNILQERGIDTSASIGQEEVATSDATITKTNFRRLAERFNELEKRYQESSQTIKYLERKNVAVMQKNKDMKESVRAWQEYYDRKEKRKATVKAVNEDPDASVAPEAPGGRPNLLSSPKSTTMSTPRPFLPLERSSPAPMEPLTSPKPPRYIRNTSEASVGQEMGDLGDVDIALERSEQGSSPLPEDPGQIARAATSDSDGALSRQPGPEKFTSSQTTEDEVAEQNLMISRMNAEDDDDIPEVVSERSLKRKRKPSSGIKIYTDRSDGTPAKPIRVKEEPHSSPPLSIPVLELHRKETMDLDELGQNVIHTPHKRTRRTSIGHMIKSEVLQEKRSGSAPLARIKVKEEPLVMTGSHSENKELSKETELRMSIESENPQGVPVNVLRPLDSNAISRIDESTPNKRLKKDRFGQKGKHRFITETEETPPPTDENGDQLPSHAARSRYNNRLRALKHITTPSKDAVTSPKTAPAKATATHLPTVSTPSTATRQKHTTRSAQDARRRIPAFNDDGPTRPDPIPDGRPVWTLGSKSGPSKKGTPLSTPKTSKTSGPLRSKPVDELGVLDFKPNPAYNQGYTHAFSETVRRRSDRLCLPGCTNTECCGSTFRALASAAAPLTSSQEEDLLQDYLGDAYDSFGLTQMSEAEKKEVVLQARTRQMANKYGKHRQAHERGKSPPGFWRTGFPSTQEVEADKAQAREIEKGMVRERWLEAQRKGGKWIFRDE</sequence>
<gene>
    <name evidence="7" type="ORF">DM02DRAFT_578861</name>
</gene>
<feature type="region of interest" description="Disordered" evidence="5">
    <location>
        <begin position="467"/>
        <end position="511"/>
    </location>
</feature>
<dbReference type="InterPro" id="IPR013882">
    <property type="entry name" value="Ctp1_C"/>
</dbReference>
<evidence type="ECO:0000313" key="7">
    <source>
        <dbReference type="EMBL" id="PVI08650.1"/>
    </source>
</evidence>
<feature type="region of interest" description="Disordered" evidence="5">
    <location>
        <begin position="250"/>
        <end position="359"/>
    </location>
</feature>
<name>A0A2V1EGI0_9PLEO</name>
<keyword evidence="4" id="KW-0175">Coiled coil</keyword>
<proteinExistence type="predicted"/>
<evidence type="ECO:0000256" key="1">
    <source>
        <dbReference type="ARBA" id="ARBA00004123"/>
    </source>
</evidence>
<feature type="region of interest" description="Disordered" evidence="5">
    <location>
        <begin position="731"/>
        <end position="764"/>
    </location>
</feature>
<dbReference type="GO" id="GO:0006281">
    <property type="term" value="P:DNA repair"/>
    <property type="evidence" value="ECO:0007669"/>
    <property type="project" value="InterPro"/>
</dbReference>
<feature type="compositionally biased region" description="Low complexity" evidence="5">
    <location>
        <begin position="606"/>
        <end position="624"/>
    </location>
</feature>
<keyword evidence="8" id="KW-1185">Reference proteome</keyword>
<feature type="compositionally biased region" description="Low complexity" evidence="5">
    <location>
        <begin position="534"/>
        <end position="552"/>
    </location>
</feature>
<dbReference type="OrthoDB" id="5801062at2759"/>
<organism evidence="7 8">
    <name type="scientific">Periconia macrospinosa</name>
    <dbReference type="NCBI Taxonomy" id="97972"/>
    <lineage>
        <taxon>Eukaryota</taxon>
        <taxon>Fungi</taxon>
        <taxon>Dikarya</taxon>
        <taxon>Ascomycota</taxon>
        <taxon>Pezizomycotina</taxon>
        <taxon>Dothideomycetes</taxon>
        <taxon>Pleosporomycetidae</taxon>
        <taxon>Pleosporales</taxon>
        <taxon>Massarineae</taxon>
        <taxon>Periconiaceae</taxon>
        <taxon>Periconia</taxon>
    </lineage>
</organism>
<accession>A0A2V1EGI0</accession>
<evidence type="ECO:0000256" key="3">
    <source>
        <dbReference type="ARBA" id="ARBA00023242"/>
    </source>
</evidence>
<feature type="region of interest" description="Disordered" evidence="5">
    <location>
        <begin position="526"/>
        <end position="629"/>
    </location>
</feature>
<dbReference type="Pfam" id="PF08573">
    <property type="entry name" value="SAE2"/>
    <property type="match status" value="1"/>
</dbReference>
<dbReference type="Proteomes" id="UP000244855">
    <property type="component" value="Unassembled WGS sequence"/>
</dbReference>
<evidence type="ECO:0000259" key="6">
    <source>
        <dbReference type="Pfam" id="PF08573"/>
    </source>
</evidence>
<evidence type="ECO:0000256" key="2">
    <source>
        <dbReference type="ARBA" id="ARBA00022763"/>
    </source>
</evidence>
<keyword evidence="3" id="KW-0539">Nucleus</keyword>
<dbReference type="GO" id="GO:0005634">
    <property type="term" value="C:nucleus"/>
    <property type="evidence" value="ECO:0007669"/>
    <property type="project" value="UniProtKB-SubCell"/>
</dbReference>
<feature type="compositionally biased region" description="Basic residues" evidence="5">
    <location>
        <begin position="475"/>
        <end position="489"/>
    </location>
</feature>
<evidence type="ECO:0000256" key="4">
    <source>
        <dbReference type="SAM" id="Coils"/>
    </source>
</evidence>
<comment type="subcellular location">
    <subcellularLocation>
        <location evidence="1">Nucleus</location>
    </subcellularLocation>
</comment>
<dbReference type="AlphaFoldDB" id="A0A2V1EGI0"/>
<protein>
    <submittedName>
        <fullName evidence="7">SAE2-domain-containing protein</fullName>
    </submittedName>
</protein>
<feature type="coiled-coil region" evidence="4">
    <location>
        <begin position="105"/>
        <end position="132"/>
    </location>
</feature>